<name>A0A9J6CSV2_POLVA</name>
<dbReference type="Proteomes" id="UP001107558">
    <property type="component" value="Chromosome 1"/>
</dbReference>
<dbReference type="Pfam" id="PF05380">
    <property type="entry name" value="Peptidase_A17"/>
    <property type="match status" value="1"/>
</dbReference>
<evidence type="ECO:0000313" key="1">
    <source>
        <dbReference type="EMBL" id="KAG5684651.1"/>
    </source>
</evidence>
<comment type="caution">
    <text evidence="1">The sequence shown here is derived from an EMBL/GenBank/DDBJ whole genome shotgun (WGS) entry which is preliminary data.</text>
</comment>
<sequence>MFDVRGDVAHYIFEGAFCYNVVGERDLIGDDPFCRRFRSLVCHQADRIELHVSLPMQVKKLLPRLHFLSIEYHGFRESALVMAKAKVTPLKKKTKSEISQMPRLEVTSCLIAARMAKTILDFHPHLVIHRFLWTDSTIALSWIKNPNCK</sequence>
<reference evidence="1" key="1">
    <citation type="submission" date="2021-03" db="EMBL/GenBank/DDBJ databases">
        <title>Chromosome level genome of the anhydrobiotic midge Polypedilum vanderplanki.</title>
        <authorList>
            <person name="Yoshida Y."/>
            <person name="Kikawada T."/>
            <person name="Gusev O."/>
        </authorList>
    </citation>
    <scope>NUCLEOTIDE SEQUENCE</scope>
    <source>
        <strain evidence="1">NIAS01</strain>
        <tissue evidence="1">Whole body or cell culture</tissue>
    </source>
</reference>
<dbReference type="InterPro" id="IPR008042">
    <property type="entry name" value="Retrotrans_Pao"/>
</dbReference>
<proteinExistence type="predicted"/>
<evidence type="ECO:0000313" key="2">
    <source>
        <dbReference type="Proteomes" id="UP001107558"/>
    </source>
</evidence>
<organism evidence="1 2">
    <name type="scientific">Polypedilum vanderplanki</name>
    <name type="common">Sleeping chironomid midge</name>
    <dbReference type="NCBI Taxonomy" id="319348"/>
    <lineage>
        <taxon>Eukaryota</taxon>
        <taxon>Metazoa</taxon>
        <taxon>Ecdysozoa</taxon>
        <taxon>Arthropoda</taxon>
        <taxon>Hexapoda</taxon>
        <taxon>Insecta</taxon>
        <taxon>Pterygota</taxon>
        <taxon>Neoptera</taxon>
        <taxon>Endopterygota</taxon>
        <taxon>Diptera</taxon>
        <taxon>Nematocera</taxon>
        <taxon>Chironomoidea</taxon>
        <taxon>Chironomidae</taxon>
        <taxon>Chironominae</taxon>
        <taxon>Polypedilum</taxon>
        <taxon>Polypedilum</taxon>
    </lineage>
</organism>
<keyword evidence="2" id="KW-1185">Reference proteome</keyword>
<gene>
    <name evidence="1" type="ORF">PVAND_013869</name>
</gene>
<dbReference type="EMBL" id="JADBJN010000001">
    <property type="protein sequence ID" value="KAG5684651.1"/>
    <property type="molecule type" value="Genomic_DNA"/>
</dbReference>
<dbReference type="OrthoDB" id="8038274at2759"/>
<accession>A0A9J6CSV2</accession>
<dbReference type="AlphaFoldDB" id="A0A9J6CSV2"/>
<protein>
    <submittedName>
        <fullName evidence="1">Uncharacterized protein</fullName>
    </submittedName>
</protein>